<evidence type="ECO:0000259" key="2">
    <source>
        <dbReference type="Pfam" id="PF08327"/>
    </source>
</evidence>
<reference evidence="3 4" key="1">
    <citation type="submission" date="2013-09" db="EMBL/GenBank/DDBJ databases">
        <title>Genome sequencing of Arenimonas composti.</title>
        <authorList>
            <person name="Chen F."/>
            <person name="Wang G."/>
        </authorList>
    </citation>
    <scope>NUCLEOTIDE SEQUENCE [LARGE SCALE GENOMIC DNA]</scope>
    <source>
        <strain evidence="3 4">TR7-09</strain>
    </source>
</reference>
<dbReference type="Gene3D" id="3.30.530.20">
    <property type="match status" value="2"/>
</dbReference>
<dbReference type="RefSeq" id="WP_051239434.1">
    <property type="nucleotide sequence ID" value="NZ_AUFF01000001.1"/>
</dbReference>
<gene>
    <name evidence="3" type="ORF">P873_00300</name>
</gene>
<dbReference type="InterPro" id="IPR013538">
    <property type="entry name" value="ASHA1/2-like_C"/>
</dbReference>
<comment type="caution">
    <text evidence="3">The sequence shown here is derived from an EMBL/GenBank/DDBJ whole genome shotgun (WGS) entry which is preliminary data.</text>
</comment>
<feature type="domain" description="Activator of Hsp90 ATPase homologue 1/2-like C-terminal" evidence="2">
    <location>
        <begin position="167"/>
        <end position="314"/>
    </location>
</feature>
<organism evidence="3 4">
    <name type="scientific">Arenimonas composti TR7-09 = DSM 18010</name>
    <dbReference type="NCBI Taxonomy" id="1121013"/>
    <lineage>
        <taxon>Bacteria</taxon>
        <taxon>Pseudomonadati</taxon>
        <taxon>Pseudomonadota</taxon>
        <taxon>Gammaproteobacteria</taxon>
        <taxon>Lysobacterales</taxon>
        <taxon>Lysobacteraceae</taxon>
        <taxon>Arenimonas</taxon>
    </lineage>
</organism>
<dbReference type="STRING" id="1121013.GCA_000426365_00722"/>
<dbReference type="SUPFAM" id="SSF55961">
    <property type="entry name" value="Bet v1-like"/>
    <property type="match status" value="2"/>
</dbReference>
<feature type="domain" description="Activator of Hsp90 ATPase homologue 1/2-like C-terminal" evidence="2">
    <location>
        <begin position="24"/>
        <end position="153"/>
    </location>
</feature>
<dbReference type="OrthoDB" id="9805228at2"/>
<keyword evidence="4" id="KW-1185">Reference proteome</keyword>
<proteinExistence type="inferred from homology"/>
<dbReference type="eggNOG" id="COG3832">
    <property type="taxonomic scope" value="Bacteria"/>
</dbReference>
<dbReference type="InterPro" id="IPR023393">
    <property type="entry name" value="START-like_dom_sf"/>
</dbReference>
<name>A0A091BFS1_9GAMM</name>
<dbReference type="CDD" id="cd07814">
    <property type="entry name" value="SRPBCC_CalC_Aha1-like"/>
    <property type="match status" value="1"/>
</dbReference>
<accession>A0A091BFS1</accession>
<protein>
    <recommendedName>
        <fullName evidence="2">Activator of Hsp90 ATPase homologue 1/2-like C-terminal domain-containing protein</fullName>
    </recommendedName>
</protein>
<dbReference type="AlphaFoldDB" id="A0A091BFS1"/>
<dbReference type="EMBL" id="AWXU01000004">
    <property type="protein sequence ID" value="KFN51533.1"/>
    <property type="molecule type" value="Genomic_DNA"/>
</dbReference>
<dbReference type="Pfam" id="PF08327">
    <property type="entry name" value="AHSA1"/>
    <property type="match status" value="2"/>
</dbReference>
<evidence type="ECO:0000313" key="4">
    <source>
        <dbReference type="Proteomes" id="UP000029391"/>
    </source>
</evidence>
<sequence>MQGQPIPPSVIADPLALRYVRELAAPPERVFAAFTTPAQLAVWWGPFGFRTVTHAMDLRAGGHWVFTMIGPDGVEYPNFIDYNIVEAPRHLRWRHSGGADLPPDFQGEVRLTALANGGTRVEFTMHFERQADRDAKAAWGAAEGAQQTLDRLECELAGELVISRRFAAPRERIWRAWSEAAALARWWGPPQRRTTVEALDFRPGGRFLFRMDDGVDAWHAVLRYLAIEAPDRIQYDAAFCDAAGEAVPPPFDADWPLWIRYTVTFAEADGVTTLRLHGAAHAASDTQRAVFAGNFESMRGGFGASFARLQALLEHG</sequence>
<evidence type="ECO:0000256" key="1">
    <source>
        <dbReference type="ARBA" id="ARBA00006817"/>
    </source>
</evidence>
<evidence type="ECO:0000313" key="3">
    <source>
        <dbReference type="EMBL" id="KFN51533.1"/>
    </source>
</evidence>
<dbReference type="Proteomes" id="UP000029391">
    <property type="component" value="Unassembled WGS sequence"/>
</dbReference>
<comment type="similarity">
    <text evidence="1">Belongs to the AHA1 family.</text>
</comment>